<dbReference type="Proteomes" id="UP001603978">
    <property type="component" value="Unassembled WGS sequence"/>
</dbReference>
<sequence>MPGEIEHADALSVEEAARILQVKPSTVYAYISRGLLHSDRSRGRSWLSRAAVEQFGRRKGTPPEPPSPGPEPAEATTRIAHIVDDRLLYRGRPAIELARTQSFESVAELLWGERLSGPAWVIDAKTAAAIGRLQEAMPASSLPLDRIKATTMLLGALDPFRYDLSTASVTSVARTLAPAFVESLPAGTHPAGEGRSIAERLWARLSPSAPTPADLALLSAALVLCADHGLGPSTRAARDAAATAADPYSVVLAGTSMASGLLHGGGSSLAVQAWLAEIDSRDQVARVLGQRLQRGDRLSGFGQPRYRGPDPRGALLLAMLAKSAARPERLDIVRAAVELVIERRQLHPNVEFALGALCFAHDLANGAGEAVFVIARSAGWIAHAIEKYEPQQGHGAS</sequence>
<evidence type="ECO:0000256" key="1">
    <source>
        <dbReference type="ARBA" id="ARBA00005163"/>
    </source>
</evidence>
<accession>A0ABW7AX90</accession>
<evidence type="ECO:0000313" key="7">
    <source>
        <dbReference type="EMBL" id="MFG1710827.1"/>
    </source>
</evidence>
<dbReference type="RefSeq" id="WP_393177014.1">
    <property type="nucleotide sequence ID" value="NZ_JBICRM010000058.1"/>
</dbReference>
<dbReference type="EMBL" id="JBICRM010000058">
    <property type="protein sequence ID" value="MFG1710827.1"/>
    <property type="molecule type" value="Genomic_DNA"/>
</dbReference>
<dbReference type="Pfam" id="PF12728">
    <property type="entry name" value="HTH_17"/>
    <property type="match status" value="1"/>
</dbReference>
<protein>
    <recommendedName>
        <fullName evidence="3">citrate synthase (unknown stereospecificity)</fullName>
        <ecNumber evidence="3">2.3.3.16</ecNumber>
    </recommendedName>
</protein>
<evidence type="ECO:0000256" key="3">
    <source>
        <dbReference type="ARBA" id="ARBA00012972"/>
    </source>
</evidence>
<evidence type="ECO:0000313" key="8">
    <source>
        <dbReference type="Proteomes" id="UP001603978"/>
    </source>
</evidence>
<dbReference type="Gene3D" id="1.10.230.10">
    <property type="entry name" value="Cytochrome P450-Terp, domain 2"/>
    <property type="match status" value="1"/>
</dbReference>
<dbReference type="PRINTS" id="PR00143">
    <property type="entry name" value="CITRTSNTHASE"/>
</dbReference>
<dbReference type="InterPro" id="IPR041657">
    <property type="entry name" value="HTH_17"/>
</dbReference>
<keyword evidence="4" id="KW-0808">Transferase</keyword>
<comment type="caution">
    <text evidence="7">The sequence shown here is derived from an EMBL/GenBank/DDBJ whole genome shotgun (WGS) entry which is preliminary data.</text>
</comment>
<dbReference type="InterPro" id="IPR016143">
    <property type="entry name" value="Citrate_synth-like_sm_a-sub"/>
</dbReference>
<dbReference type="InterPro" id="IPR002020">
    <property type="entry name" value="Citrate_synthase"/>
</dbReference>
<proteinExistence type="inferred from homology"/>
<comment type="pathway">
    <text evidence="1">Carbohydrate metabolism; tricarboxylic acid cycle.</text>
</comment>
<dbReference type="InterPro" id="IPR036969">
    <property type="entry name" value="Citrate_synthase_sf"/>
</dbReference>
<feature type="region of interest" description="Disordered" evidence="5">
    <location>
        <begin position="53"/>
        <end position="73"/>
    </location>
</feature>
<feature type="domain" description="Helix-turn-helix" evidence="6">
    <location>
        <begin position="11"/>
        <end position="47"/>
    </location>
</feature>
<reference evidence="7 8" key="1">
    <citation type="submission" date="2024-10" db="EMBL/GenBank/DDBJ databases">
        <authorList>
            <person name="Topkara A.R."/>
            <person name="Saygin H."/>
        </authorList>
    </citation>
    <scope>NUCLEOTIDE SEQUENCE [LARGE SCALE GENOMIC DNA]</scope>
    <source>
        <strain evidence="7 8">M3C6</strain>
    </source>
</reference>
<evidence type="ECO:0000259" key="6">
    <source>
        <dbReference type="Pfam" id="PF12728"/>
    </source>
</evidence>
<dbReference type="PANTHER" id="PTHR11739">
    <property type="entry name" value="CITRATE SYNTHASE"/>
    <property type="match status" value="1"/>
</dbReference>
<evidence type="ECO:0000256" key="4">
    <source>
        <dbReference type="ARBA" id="ARBA00022679"/>
    </source>
</evidence>
<organism evidence="7 8">
    <name type="scientific">Nonomuraea marmarensis</name>
    <dbReference type="NCBI Taxonomy" id="3351344"/>
    <lineage>
        <taxon>Bacteria</taxon>
        <taxon>Bacillati</taxon>
        <taxon>Actinomycetota</taxon>
        <taxon>Actinomycetes</taxon>
        <taxon>Streptosporangiales</taxon>
        <taxon>Streptosporangiaceae</taxon>
        <taxon>Nonomuraea</taxon>
    </lineage>
</organism>
<name>A0ABW7AX90_9ACTN</name>
<dbReference type="InterPro" id="IPR016142">
    <property type="entry name" value="Citrate_synth-like_lrg_a-sub"/>
</dbReference>
<comment type="similarity">
    <text evidence="2">Belongs to the citrate synthase family.</text>
</comment>
<gene>
    <name evidence="7" type="ORF">ACFLIM_47470</name>
</gene>
<evidence type="ECO:0000256" key="2">
    <source>
        <dbReference type="ARBA" id="ARBA00010566"/>
    </source>
</evidence>
<dbReference type="EC" id="2.3.3.16" evidence="3"/>
<evidence type="ECO:0000256" key="5">
    <source>
        <dbReference type="SAM" id="MobiDB-lite"/>
    </source>
</evidence>
<dbReference type="PANTHER" id="PTHR11739:SF4">
    <property type="entry name" value="CITRATE SYNTHASE, PEROXISOMAL"/>
    <property type="match status" value="1"/>
</dbReference>
<feature type="compositionally biased region" description="Pro residues" evidence="5">
    <location>
        <begin position="62"/>
        <end position="71"/>
    </location>
</feature>
<keyword evidence="8" id="KW-1185">Reference proteome</keyword>
<dbReference type="Pfam" id="PF00285">
    <property type="entry name" value="Citrate_synt"/>
    <property type="match status" value="1"/>
</dbReference>
<dbReference type="Gene3D" id="1.10.580.10">
    <property type="entry name" value="Citrate Synthase, domain 1"/>
    <property type="match status" value="1"/>
</dbReference>
<dbReference type="SUPFAM" id="SSF48256">
    <property type="entry name" value="Citrate synthase"/>
    <property type="match status" value="1"/>
</dbReference>